<evidence type="ECO:0000256" key="12">
    <source>
        <dbReference type="PROSITE-ProRule" id="PRU00042"/>
    </source>
</evidence>
<proteinExistence type="inferred from homology"/>
<dbReference type="FunFam" id="3.30.160.60:FF:000771">
    <property type="entry name" value="zinc finger protein 648"/>
    <property type="match status" value="1"/>
</dbReference>
<comment type="subcellular location">
    <subcellularLocation>
        <location evidence="2">Nucleus</location>
    </subcellularLocation>
</comment>
<keyword evidence="8" id="KW-0805">Transcription regulation</keyword>
<dbReference type="PROSITE" id="PS50157">
    <property type="entry name" value="ZINC_FINGER_C2H2_2"/>
    <property type="match status" value="1"/>
</dbReference>
<dbReference type="Proteomes" id="UP000256690">
    <property type="component" value="Unassembled WGS sequence"/>
</dbReference>
<dbReference type="InterPro" id="IPR013087">
    <property type="entry name" value="Znf_C2H2_type"/>
</dbReference>
<evidence type="ECO:0000256" key="11">
    <source>
        <dbReference type="ARBA" id="ARBA00023242"/>
    </source>
</evidence>
<comment type="function">
    <text evidence="1">May be involved in transcriptional regulation.</text>
</comment>
<comment type="similarity">
    <text evidence="3">Belongs to the krueppel C2H2-type zinc-finger protein family.</text>
</comment>
<evidence type="ECO:0000256" key="9">
    <source>
        <dbReference type="ARBA" id="ARBA00023125"/>
    </source>
</evidence>
<evidence type="ECO:0000256" key="6">
    <source>
        <dbReference type="ARBA" id="ARBA00022771"/>
    </source>
</evidence>
<protein>
    <recommendedName>
        <fullName evidence="14">C2H2-type domain-containing protein</fullName>
    </recommendedName>
</protein>
<reference evidence="15 16" key="1">
    <citation type="journal article" date="2018" name="IMA Fungus">
        <title>IMA Genome-F 9: Draft genome sequence of Annulohypoxylon stygium, Aspergillus mulundensis, Berkeleyomyces basicola (syn. Thielaviopsis basicola), Ceratocystis smalleyi, two Cercospora beticola strains, Coleophoma cylindrospora, Fusarium fracticaudum, Phialophora cf. hyalina, and Morchella septimelata.</title>
        <authorList>
            <person name="Wingfield B.D."/>
            <person name="Bills G.F."/>
            <person name="Dong Y."/>
            <person name="Huang W."/>
            <person name="Nel W.J."/>
            <person name="Swalarsk-Parry B.S."/>
            <person name="Vaghefi N."/>
            <person name="Wilken P.M."/>
            <person name="An Z."/>
            <person name="de Beer Z.W."/>
            <person name="De Vos L."/>
            <person name="Chen L."/>
            <person name="Duong T.A."/>
            <person name="Gao Y."/>
            <person name="Hammerbacher A."/>
            <person name="Kikkert J.R."/>
            <person name="Li Y."/>
            <person name="Li H."/>
            <person name="Li K."/>
            <person name="Li Q."/>
            <person name="Liu X."/>
            <person name="Ma X."/>
            <person name="Naidoo K."/>
            <person name="Pethybridge S.J."/>
            <person name="Sun J."/>
            <person name="Steenkamp E.T."/>
            <person name="van der Nest M.A."/>
            <person name="van Wyk S."/>
            <person name="Wingfield M.J."/>
            <person name="Xiong C."/>
            <person name="Yue Q."/>
            <person name="Zhang X."/>
        </authorList>
    </citation>
    <scope>NUCLEOTIDE SEQUENCE [LARGE SCALE GENOMIC DNA]</scope>
    <source>
        <strain evidence="15 16">DSM 5745</strain>
    </source>
</reference>
<evidence type="ECO:0000313" key="15">
    <source>
        <dbReference type="EMBL" id="RDW72284.1"/>
    </source>
</evidence>
<keyword evidence="5" id="KW-0677">Repeat</keyword>
<evidence type="ECO:0000256" key="4">
    <source>
        <dbReference type="ARBA" id="ARBA00022723"/>
    </source>
</evidence>
<dbReference type="AlphaFoldDB" id="A0A3D8REJ6"/>
<keyword evidence="7" id="KW-0862">Zinc</keyword>
<evidence type="ECO:0000313" key="16">
    <source>
        <dbReference type="Proteomes" id="UP000256690"/>
    </source>
</evidence>
<evidence type="ECO:0000256" key="3">
    <source>
        <dbReference type="ARBA" id="ARBA00006991"/>
    </source>
</evidence>
<accession>A0A3D8REJ6</accession>
<keyword evidence="10" id="KW-0804">Transcription</keyword>
<dbReference type="OrthoDB" id="2687452at2759"/>
<keyword evidence="4" id="KW-0479">Metal-binding</keyword>
<feature type="domain" description="C2H2-type" evidence="14">
    <location>
        <begin position="105"/>
        <end position="128"/>
    </location>
</feature>
<dbReference type="GO" id="GO:0005634">
    <property type="term" value="C:nucleus"/>
    <property type="evidence" value="ECO:0007669"/>
    <property type="project" value="UniProtKB-SubCell"/>
</dbReference>
<dbReference type="Pfam" id="PF00096">
    <property type="entry name" value="zf-C2H2"/>
    <property type="match status" value="1"/>
</dbReference>
<keyword evidence="9" id="KW-0238">DNA-binding</keyword>
<dbReference type="InterPro" id="IPR036236">
    <property type="entry name" value="Znf_C2H2_sf"/>
</dbReference>
<dbReference type="SUPFAM" id="SSF57667">
    <property type="entry name" value="beta-beta-alpha zinc fingers"/>
    <property type="match status" value="1"/>
</dbReference>
<keyword evidence="6 12" id="KW-0863">Zinc-finger</keyword>
<dbReference type="PROSITE" id="PS00028">
    <property type="entry name" value="ZINC_FINGER_C2H2_1"/>
    <property type="match status" value="1"/>
</dbReference>
<feature type="region of interest" description="Disordered" evidence="13">
    <location>
        <begin position="1"/>
        <end position="20"/>
    </location>
</feature>
<sequence>MYFMHGGHGHGTSAGTSTGPGSVADFPLNQQTFDFEPSSVDSHGPYYGFNPTFVYTPETLPIMDAPTSYPSSSTPSWSPTSMPVEQSMFPLDGLSQEPAKPAKPYSCEDCGKAFTRPADLKRHQSTVHYPVFQNCPVPDCSRKDNNGFPRRDHLVEHLRSFHHMDVPKRRAAKRLRTV</sequence>
<dbReference type="GeneID" id="38117826"/>
<keyword evidence="11" id="KW-0539">Nucleus</keyword>
<keyword evidence="16" id="KW-1185">Reference proteome</keyword>
<evidence type="ECO:0000256" key="8">
    <source>
        <dbReference type="ARBA" id="ARBA00023015"/>
    </source>
</evidence>
<evidence type="ECO:0000256" key="7">
    <source>
        <dbReference type="ARBA" id="ARBA00022833"/>
    </source>
</evidence>
<evidence type="ECO:0000256" key="10">
    <source>
        <dbReference type="ARBA" id="ARBA00023163"/>
    </source>
</evidence>
<organism evidence="15 16">
    <name type="scientific">Aspergillus mulundensis</name>
    <dbReference type="NCBI Taxonomy" id="1810919"/>
    <lineage>
        <taxon>Eukaryota</taxon>
        <taxon>Fungi</taxon>
        <taxon>Dikarya</taxon>
        <taxon>Ascomycota</taxon>
        <taxon>Pezizomycotina</taxon>
        <taxon>Eurotiomycetes</taxon>
        <taxon>Eurotiomycetidae</taxon>
        <taxon>Eurotiales</taxon>
        <taxon>Aspergillaceae</taxon>
        <taxon>Aspergillus</taxon>
        <taxon>Aspergillus subgen. Nidulantes</taxon>
    </lineage>
</organism>
<evidence type="ECO:0000256" key="13">
    <source>
        <dbReference type="SAM" id="MobiDB-lite"/>
    </source>
</evidence>
<comment type="caution">
    <text evidence="15">The sequence shown here is derived from an EMBL/GenBank/DDBJ whole genome shotgun (WGS) entry which is preliminary data.</text>
</comment>
<feature type="compositionally biased region" description="Low complexity" evidence="13">
    <location>
        <begin position="11"/>
        <end position="20"/>
    </location>
</feature>
<evidence type="ECO:0000256" key="2">
    <source>
        <dbReference type="ARBA" id="ARBA00004123"/>
    </source>
</evidence>
<gene>
    <name evidence="15" type="ORF">DSM5745_07456</name>
</gene>
<dbReference type="EMBL" id="PVWQ01000009">
    <property type="protein sequence ID" value="RDW72284.1"/>
    <property type="molecule type" value="Genomic_DNA"/>
</dbReference>
<dbReference type="SMART" id="SM00355">
    <property type="entry name" value="ZnF_C2H2"/>
    <property type="match status" value="2"/>
</dbReference>
<dbReference type="GO" id="GO:0008270">
    <property type="term" value="F:zinc ion binding"/>
    <property type="evidence" value="ECO:0007669"/>
    <property type="project" value="UniProtKB-KW"/>
</dbReference>
<name>A0A3D8REJ6_9EURO</name>
<evidence type="ECO:0000256" key="1">
    <source>
        <dbReference type="ARBA" id="ARBA00003767"/>
    </source>
</evidence>
<evidence type="ECO:0000259" key="14">
    <source>
        <dbReference type="PROSITE" id="PS50157"/>
    </source>
</evidence>
<dbReference type="Gene3D" id="3.30.160.60">
    <property type="entry name" value="Classic Zinc Finger"/>
    <property type="match status" value="1"/>
</dbReference>
<dbReference type="RefSeq" id="XP_026601504.1">
    <property type="nucleotide sequence ID" value="XM_026749472.1"/>
</dbReference>
<dbReference type="GO" id="GO:0003677">
    <property type="term" value="F:DNA binding"/>
    <property type="evidence" value="ECO:0007669"/>
    <property type="project" value="UniProtKB-KW"/>
</dbReference>
<evidence type="ECO:0000256" key="5">
    <source>
        <dbReference type="ARBA" id="ARBA00022737"/>
    </source>
</evidence>